<dbReference type="EMBL" id="LAZR01013024">
    <property type="protein sequence ID" value="KKM23936.1"/>
    <property type="molecule type" value="Genomic_DNA"/>
</dbReference>
<comment type="caution">
    <text evidence="1">The sequence shown here is derived from an EMBL/GenBank/DDBJ whole genome shotgun (WGS) entry which is preliminary data.</text>
</comment>
<gene>
    <name evidence="1" type="ORF">LCGC14_1610120</name>
</gene>
<name>A0A0F9I8J7_9ZZZZ</name>
<protein>
    <submittedName>
        <fullName evidence="1">Uncharacterized protein</fullName>
    </submittedName>
</protein>
<dbReference type="AlphaFoldDB" id="A0A0F9I8J7"/>
<proteinExistence type="predicted"/>
<accession>A0A0F9I8J7</accession>
<reference evidence="1" key="1">
    <citation type="journal article" date="2015" name="Nature">
        <title>Complex archaea that bridge the gap between prokaryotes and eukaryotes.</title>
        <authorList>
            <person name="Spang A."/>
            <person name="Saw J.H."/>
            <person name="Jorgensen S.L."/>
            <person name="Zaremba-Niedzwiedzka K."/>
            <person name="Martijn J."/>
            <person name="Lind A.E."/>
            <person name="van Eijk R."/>
            <person name="Schleper C."/>
            <person name="Guy L."/>
            <person name="Ettema T.J."/>
        </authorList>
    </citation>
    <scope>NUCLEOTIDE SEQUENCE</scope>
</reference>
<sequence>MSNVHGGAALINQRVSVRNGTGGTILEGATATGSVTVDTKAVAPKGANRVGFFVNISAEDSASATTDIDIQWSPDKGTTWVDMPGATNSETKASLAQFTATGTKFKWFEMIGDNNVRVRANMVVAGHTTTDTITWGPVYWEFSHVTG</sequence>
<organism evidence="1">
    <name type="scientific">marine sediment metagenome</name>
    <dbReference type="NCBI Taxonomy" id="412755"/>
    <lineage>
        <taxon>unclassified sequences</taxon>
        <taxon>metagenomes</taxon>
        <taxon>ecological metagenomes</taxon>
    </lineage>
</organism>
<evidence type="ECO:0000313" key="1">
    <source>
        <dbReference type="EMBL" id="KKM23936.1"/>
    </source>
</evidence>